<dbReference type="InterPro" id="IPR006279">
    <property type="entry name" value="SoxD"/>
</dbReference>
<dbReference type="InterPro" id="IPR038561">
    <property type="entry name" value="SoxD_sf"/>
</dbReference>
<sequence>MLLINCPFCGPRNHTEFNYGSDATVLRPADDAPESEWFAYVYLRDNPKGPHTEYWQHALGCRSWIKVERDTLTHDIAGVSLAHALAQRESQ</sequence>
<reference evidence="1 2" key="1">
    <citation type="submission" date="2019-03" db="EMBL/GenBank/DDBJ databases">
        <title>Genomic Encyclopedia of Type Strains, Phase IV (KMG-IV): sequencing the most valuable type-strain genomes for metagenomic binning, comparative biology and taxonomic classification.</title>
        <authorList>
            <person name="Goeker M."/>
        </authorList>
    </citation>
    <scope>NUCLEOTIDE SEQUENCE [LARGE SCALE GENOMIC DNA]</scope>
    <source>
        <strain evidence="1 2">DSM 24591</strain>
    </source>
</reference>
<evidence type="ECO:0000313" key="1">
    <source>
        <dbReference type="EMBL" id="TCT10838.1"/>
    </source>
</evidence>
<evidence type="ECO:0000313" key="2">
    <source>
        <dbReference type="Proteomes" id="UP000295525"/>
    </source>
</evidence>
<keyword evidence="2" id="KW-1185">Reference proteome</keyword>
<dbReference type="EMBL" id="SMAJ01000001">
    <property type="protein sequence ID" value="TCT10838.1"/>
    <property type="molecule type" value="Genomic_DNA"/>
</dbReference>
<dbReference type="OrthoDB" id="7159274at2"/>
<dbReference type="GO" id="GO:0008115">
    <property type="term" value="F:sarcosine oxidase activity"/>
    <property type="evidence" value="ECO:0007669"/>
    <property type="project" value="InterPro"/>
</dbReference>
<organism evidence="1 2">
    <name type="scientific">Paralcaligenes ureilyticus</name>
    <dbReference type="NCBI Taxonomy" id="627131"/>
    <lineage>
        <taxon>Bacteria</taxon>
        <taxon>Pseudomonadati</taxon>
        <taxon>Pseudomonadota</taxon>
        <taxon>Betaproteobacteria</taxon>
        <taxon>Burkholderiales</taxon>
        <taxon>Alcaligenaceae</taxon>
        <taxon>Paralcaligenes</taxon>
    </lineage>
</organism>
<dbReference type="Proteomes" id="UP000295525">
    <property type="component" value="Unassembled WGS sequence"/>
</dbReference>
<proteinExistence type="predicted"/>
<dbReference type="RefSeq" id="WP_132579279.1">
    <property type="nucleotide sequence ID" value="NZ_SMAJ01000001.1"/>
</dbReference>
<accession>A0A4V2UZC6</accession>
<dbReference type="Pfam" id="PF04267">
    <property type="entry name" value="SoxD"/>
    <property type="match status" value="1"/>
</dbReference>
<dbReference type="AlphaFoldDB" id="A0A4V2UZC6"/>
<protein>
    <submittedName>
        <fullName evidence="1">N-methylglutamate dehydrogenase subunit B</fullName>
    </submittedName>
</protein>
<comment type="caution">
    <text evidence="1">The sequence shown here is derived from an EMBL/GenBank/DDBJ whole genome shotgun (WGS) entry which is preliminary data.</text>
</comment>
<dbReference type="Gene3D" id="3.30.2270.10">
    <property type="entry name" value="Folate-binding superfamily"/>
    <property type="match status" value="1"/>
</dbReference>
<dbReference type="GO" id="GO:0046653">
    <property type="term" value="P:tetrahydrofolate metabolic process"/>
    <property type="evidence" value="ECO:0007669"/>
    <property type="project" value="InterPro"/>
</dbReference>
<gene>
    <name evidence="1" type="ORF">EDC26_10158</name>
</gene>
<name>A0A4V2UZC6_9BURK</name>